<dbReference type="Pfam" id="PF00459">
    <property type="entry name" value="Inositol_P"/>
    <property type="match status" value="1"/>
</dbReference>
<dbReference type="PROSITE" id="PS00629">
    <property type="entry name" value="IMP_1"/>
    <property type="match status" value="1"/>
</dbReference>
<dbReference type="PANTHER" id="PTHR20854:SF4">
    <property type="entry name" value="INOSITOL-1-MONOPHOSPHATASE-RELATED"/>
    <property type="match status" value="1"/>
</dbReference>
<dbReference type="SUPFAM" id="SSF56655">
    <property type="entry name" value="Carbohydrate phosphatase"/>
    <property type="match status" value="1"/>
</dbReference>
<dbReference type="CDD" id="cd01639">
    <property type="entry name" value="IMPase"/>
    <property type="match status" value="1"/>
</dbReference>
<evidence type="ECO:0000256" key="3">
    <source>
        <dbReference type="ARBA" id="ARBA00009759"/>
    </source>
</evidence>
<dbReference type="PRINTS" id="PR01959">
    <property type="entry name" value="SBIMPHPHTASE"/>
</dbReference>
<dbReference type="Proteomes" id="UP000886042">
    <property type="component" value="Unassembled WGS sequence"/>
</dbReference>
<reference evidence="11" key="1">
    <citation type="journal article" date="2020" name="mSystems">
        <title>Genome- and Community-Level Interaction Insights into Carbon Utilization and Element Cycling Functions of Hydrothermarchaeota in Hydrothermal Sediment.</title>
        <authorList>
            <person name="Zhou Z."/>
            <person name="Liu Y."/>
            <person name="Xu W."/>
            <person name="Pan J."/>
            <person name="Luo Z.H."/>
            <person name="Li M."/>
        </authorList>
    </citation>
    <scope>NUCLEOTIDE SEQUENCE [LARGE SCALE GENOMIC DNA]</scope>
    <source>
        <strain evidence="11">HyVt-489</strain>
    </source>
</reference>
<dbReference type="InterPro" id="IPR022337">
    <property type="entry name" value="Inositol_monophosphatase_SuhB"/>
</dbReference>
<proteinExistence type="inferred from homology"/>
<evidence type="ECO:0000256" key="1">
    <source>
        <dbReference type="ARBA" id="ARBA00001033"/>
    </source>
</evidence>
<dbReference type="PRINTS" id="PR00377">
    <property type="entry name" value="IMPHPHTASES"/>
</dbReference>
<dbReference type="Gene3D" id="3.40.190.80">
    <property type="match status" value="1"/>
</dbReference>
<evidence type="ECO:0000256" key="5">
    <source>
        <dbReference type="ARBA" id="ARBA00019784"/>
    </source>
</evidence>
<comment type="similarity">
    <text evidence="3 10">Belongs to the inositol monophosphatase superfamily.</text>
</comment>
<accession>A0A7C3GLV5</accession>
<evidence type="ECO:0000256" key="4">
    <source>
        <dbReference type="ARBA" id="ARBA00013106"/>
    </source>
</evidence>
<evidence type="ECO:0000256" key="10">
    <source>
        <dbReference type="RuleBase" id="RU364068"/>
    </source>
</evidence>
<evidence type="ECO:0000256" key="8">
    <source>
        <dbReference type="ARBA" id="ARBA00022842"/>
    </source>
</evidence>
<name>A0A7C3GLV5_9PROT</name>
<keyword evidence="7 10" id="KW-0378">Hydrolase</keyword>
<feature type="binding site" evidence="9">
    <location>
        <position position="90"/>
    </location>
    <ligand>
        <name>Mg(2+)</name>
        <dbReference type="ChEBI" id="CHEBI:18420"/>
        <label>2</label>
    </ligand>
</feature>
<dbReference type="InterPro" id="IPR020583">
    <property type="entry name" value="Inositol_monoP_metal-BS"/>
</dbReference>
<evidence type="ECO:0000256" key="9">
    <source>
        <dbReference type="PIRSR" id="PIRSR600760-2"/>
    </source>
</evidence>
<gene>
    <name evidence="11" type="ORF">ENJ46_05685</name>
</gene>
<dbReference type="GO" id="GO:0007165">
    <property type="term" value="P:signal transduction"/>
    <property type="evidence" value="ECO:0007669"/>
    <property type="project" value="TreeGrafter"/>
</dbReference>
<dbReference type="EMBL" id="DRMN01000372">
    <property type="protein sequence ID" value="HFB55398.1"/>
    <property type="molecule type" value="Genomic_DNA"/>
</dbReference>
<feature type="binding site" evidence="9">
    <location>
        <position position="220"/>
    </location>
    <ligand>
        <name>Mg(2+)</name>
        <dbReference type="ChEBI" id="CHEBI:18420"/>
        <label>2</label>
    </ligand>
</feature>
<dbReference type="InterPro" id="IPR000760">
    <property type="entry name" value="Inositol_monophosphatase-like"/>
</dbReference>
<keyword evidence="6 9" id="KW-0479">Metal-binding</keyword>
<evidence type="ECO:0000256" key="6">
    <source>
        <dbReference type="ARBA" id="ARBA00022723"/>
    </source>
</evidence>
<dbReference type="InterPro" id="IPR033942">
    <property type="entry name" value="IMPase"/>
</dbReference>
<dbReference type="PANTHER" id="PTHR20854">
    <property type="entry name" value="INOSITOL MONOPHOSPHATASE"/>
    <property type="match status" value="1"/>
</dbReference>
<dbReference type="EC" id="3.1.3.25" evidence="4 10"/>
<evidence type="ECO:0000313" key="11">
    <source>
        <dbReference type="EMBL" id="HFB55398.1"/>
    </source>
</evidence>
<comment type="cofactor">
    <cofactor evidence="2 9 10">
        <name>Mg(2+)</name>
        <dbReference type="ChEBI" id="CHEBI:18420"/>
    </cofactor>
</comment>
<feature type="binding site" evidence="9">
    <location>
        <position position="87"/>
    </location>
    <ligand>
        <name>Mg(2+)</name>
        <dbReference type="ChEBI" id="CHEBI:18420"/>
        <label>1</label>
        <note>catalytic</note>
    </ligand>
</feature>
<comment type="caution">
    <text evidence="11">The sequence shown here is derived from an EMBL/GenBank/DDBJ whole genome shotgun (WGS) entry which is preliminary data.</text>
</comment>
<dbReference type="GO" id="GO:0008934">
    <property type="term" value="F:inositol monophosphate 1-phosphatase activity"/>
    <property type="evidence" value="ECO:0007669"/>
    <property type="project" value="InterPro"/>
</dbReference>
<comment type="catalytic activity">
    <reaction evidence="1 10">
        <text>a myo-inositol phosphate + H2O = myo-inositol + phosphate</text>
        <dbReference type="Rhea" id="RHEA:24056"/>
        <dbReference type="ChEBI" id="CHEBI:15377"/>
        <dbReference type="ChEBI" id="CHEBI:17268"/>
        <dbReference type="ChEBI" id="CHEBI:43474"/>
        <dbReference type="ChEBI" id="CHEBI:84139"/>
        <dbReference type="EC" id="3.1.3.25"/>
    </reaction>
</comment>
<organism evidence="11">
    <name type="scientific">Hellea balneolensis</name>
    <dbReference type="NCBI Taxonomy" id="287478"/>
    <lineage>
        <taxon>Bacteria</taxon>
        <taxon>Pseudomonadati</taxon>
        <taxon>Pseudomonadota</taxon>
        <taxon>Alphaproteobacteria</taxon>
        <taxon>Maricaulales</taxon>
        <taxon>Robiginitomaculaceae</taxon>
        <taxon>Hellea</taxon>
    </lineage>
</organism>
<dbReference type="Gene3D" id="3.30.540.10">
    <property type="entry name" value="Fructose-1,6-Bisphosphatase, subunit A, domain 1"/>
    <property type="match status" value="1"/>
</dbReference>
<dbReference type="FunFam" id="3.30.540.10:FF:000003">
    <property type="entry name" value="Inositol-1-monophosphatase"/>
    <property type="match status" value="1"/>
</dbReference>
<feature type="binding site" evidence="9">
    <location>
        <position position="89"/>
    </location>
    <ligand>
        <name>Mg(2+)</name>
        <dbReference type="ChEBI" id="CHEBI:18420"/>
        <label>1</label>
        <note>catalytic</note>
    </ligand>
</feature>
<sequence length="268" mass="29437">MANASPLITVMMNAARIGARSLSRDFGEVENLQVSKKGPADFVTAADRMAEEKIFDSLRHDRPGYGYLMEERGIVDGSDKTHRFIIDPLDGTLNFMHGNPHFAISIGVEREGQLHGGVIYDIIRDEMFFAEAGQGAFLLDSRGVEKRLRMPDRTDFTASVIATGTPWYGKPGHAKFLKELHKVMANCAGIRRFGSAALDLAWVAAGRFDGFWERGLHPWDIAAGIVIVREARGEVQELDTGAPDPLNSGNLVCASTTLMPQLLKHLSV</sequence>
<evidence type="ECO:0000256" key="2">
    <source>
        <dbReference type="ARBA" id="ARBA00001946"/>
    </source>
</evidence>
<dbReference type="GO" id="GO:0006020">
    <property type="term" value="P:inositol metabolic process"/>
    <property type="evidence" value="ECO:0007669"/>
    <property type="project" value="TreeGrafter"/>
</dbReference>
<evidence type="ECO:0000256" key="7">
    <source>
        <dbReference type="ARBA" id="ARBA00022801"/>
    </source>
</evidence>
<keyword evidence="8 9" id="KW-0460">Magnesium</keyword>
<feature type="binding site" evidence="9">
    <location>
        <position position="70"/>
    </location>
    <ligand>
        <name>Mg(2+)</name>
        <dbReference type="ChEBI" id="CHEBI:18420"/>
        <label>1</label>
        <note>catalytic</note>
    </ligand>
</feature>
<dbReference type="AlphaFoldDB" id="A0A7C3GLV5"/>
<dbReference type="GO" id="GO:0046872">
    <property type="term" value="F:metal ion binding"/>
    <property type="evidence" value="ECO:0007669"/>
    <property type="project" value="UniProtKB-KW"/>
</dbReference>
<protein>
    <recommendedName>
        <fullName evidence="5 10">Inositol-1-monophosphatase</fullName>
        <ecNumber evidence="4 10">3.1.3.25</ecNumber>
    </recommendedName>
</protein>